<dbReference type="GO" id="GO:0004553">
    <property type="term" value="F:hydrolase activity, hydrolyzing O-glycosyl compounds"/>
    <property type="evidence" value="ECO:0007669"/>
    <property type="project" value="InterPro"/>
</dbReference>
<dbReference type="Gene3D" id="2.115.10.20">
    <property type="entry name" value="Glycosyl hydrolase domain, family 43"/>
    <property type="match status" value="1"/>
</dbReference>
<feature type="active site" description="Proton acceptor" evidence="5">
    <location>
        <position position="51"/>
    </location>
</feature>
<dbReference type="InterPro" id="IPR006710">
    <property type="entry name" value="Glyco_hydro_43"/>
</dbReference>
<dbReference type="RefSeq" id="WP_127702805.1">
    <property type="nucleotide sequence ID" value="NZ_SACK01000001.1"/>
</dbReference>
<evidence type="ECO:0000256" key="4">
    <source>
        <dbReference type="ARBA" id="ARBA00023295"/>
    </source>
</evidence>
<protein>
    <submittedName>
        <fullName evidence="8">Arabinan endo-1,5-alpha-L-arabinosidase</fullName>
    </submittedName>
</protein>
<dbReference type="Pfam" id="PF04616">
    <property type="entry name" value="Glyco_hydro_43"/>
    <property type="match status" value="1"/>
</dbReference>
<comment type="similarity">
    <text evidence="2 7">Belongs to the glycosyl hydrolase 43 family.</text>
</comment>
<organism evidence="8 9">
    <name type="scientific">Mucilaginibacter limnophilus</name>
    <dbReference type="NCBI Taxonomy" id="1932778"/>
    <lineage>
        <taxon>Bacteria</taxon>
        <taxon>Pseudomonadati</taxon>
        <taxon>Bacteroidota</taxon>
        <taxon>Sphingobacteriia</taxon>
        <taxon>Sphingobacteriales</taxon>
        <taxon>Sphingobacteriaceae</taxon>
        <taxon>Mucilaginibacter</taxon>
    </lineage>
</organism>
<dbReference type="CDD" id="cd18616">
    <property type="entry name" value="GH43_ABN-like"/>
    <property type="match status" value="1"/>
</dbReference>
<feature type="site" description="Important for catalytic activity, responsible for pKa modulation of the active site Glu and correct orientation of both the proton donor and substrate" evidence="6">
    <location>
        <position position="170"/>
    </location>
</feature>
<dbReference type="PANTHER" id="PTHR43301:SF3">
    <property type="entry name" value="ARABINAN ENDO-1,5-ALPHA-L-ARABINOSIDASE A-RELATED"/>
    <property type="match status" value="1"/>
</dbReference>
<evidence type="ECO:0000313" key="8">
    <source>
        <dbReference type="EMBL" id="RVU02429.1"/>
    </source>
</evidence>
<dbReference type="InterPro" id="IPR023296">
    <property type="entry name" value="Glyco_hydro_beta-prop_sf"/>
</dbReference>
<name>A0A437MXT8_9SPHI</name>
<keyword evidence="3 7" id="KW-0378">Hydrolase</keyword>
<evidence type="ECO:0000256" key="5">
    <source>
        <dbReference type="PIRSR" id="PIRSR606710-1"/>
    </source>
</evidence>
<feature type="active site" description="Proton donor" evidence="5">
    <location>
        <position position="222"/>
    </location>
</feature>
<proteinExistence type="inferred from homology"/>
<accession>A0A437MXT8</accession>
<evidence type="ECO:0000256" key="3">
    <source>
        <dbReference type="ARBA" id="ARBA00022801"/>
    </source>
</evidence>
<dbReference type="SUPFAM" id="SSF75005">
    <property type="entry name" value="Arabinanase/levansucrase/invertase"/>
    <property type="match status" value="1"/>
</dbReference>
<comment type="pathway">
    <text evidence="1">Glycan metabolism; L-arabinan degradation.</text>
</comment>
<evidence type="ECO:0000313" key="9">
    <source>
        <dbReference type="Proteomes" id="UP000282759"/>
    </source>
</evidence>
<evidence type="ECO:0000256" key="2">
    <source>
        <dbReference type="ARBA" id="ARBA00009865"/>
    </source>
</evidence>
<dbReference type="PROSITE" id="PS51257">
    <property type="entry name" value="PROKAR_LIPOPROTEIN"/>
    <property type="match status" value="1"/>
</dbReference>
<reference evidence="8 9" key="1">
    <citation type="submission" date="2019-01" db="EMBL/GenBank/DDBJ databases">
        <authorList>
            <person name="Chen W.-M."/>
        </authorList>
    </citation>
    <scope>NUCLEOTIDE SEQUENCE [LARGE SCALE GENOMIC DNA]</scope>
    <source>
        <strain evidence="8 9">YBJ-36</strain>
    </source>
</reference>
<dbReference type="PANTHER" id="PTHR43301">
    <property type="entry name" value="ARABINAN ENDO-1,5-ALPHA-L-ARABINOSIDASE"/>
    <property type="match status" value="1"/>
</dbReference>
<keyword evidence="4 7" id="KW-0326">Glycosidase</keyword>
<keyword evidence="9" id="KW-1185">Reference proteome</keyword>
<dbReference type="InterPro" id="IPR050727">
    <property type="entry name" value="GH43_arabinanases"/>
</dbReference>
<evidence type="ECO:0000256" key="1">
    <source>
        <dbReference type="ARBA" id="ARBA00004834"/>
    </source>
</evidence>
<dbReference type="Proteomes" id="UP000282759">
    <property type="component" value="Unassembled WGS sequence"/>
</dbReference>
<dbReference type="AlphaFoldDB" id="A0A437MXT8"/>
<evidence type="ECO:0000256" key="6">
    <source>
        <dbReference type="PIRSR" id="PIRSR606710-2"/>
    </source>
</evidence>
<sequence length="360" mass="39931">MKYILLVWSLTTLVASCSKENKKQENKPPEPPQVVAEGKYKNPVFEPILADPSVIRQTSTGTFYAYGTEDDWGDGKGSHLVAIVKSSNLKDWTYVKDAFTSKPNWKSNGGIWAPDVNYINGKYYMYYSYSIWADPNPGIGLAIADSPQGPFIDKGKLFLSSEMGVPNAIDPLYREDGGKNYLLFGSYSNAPDNGIWGVELSEDGMSVPDKTTKFRITSGDFEGAMIHKKGDYYYFFGSKNNCCDGAASIYQVRVGRSQNLKGPYLDKDGQALTNWGSGSLLIERNERFAGPGHNARIITDEAGNDWFLYHAIDRGKPTVSSGANRRALMLDRLTWENGWPVIKNGTPSITEQDAPVFNND</sequence>
<comment type="caution">
    <text evidence="8">The sequence shown here is derived from an EMBL/GenBank/DDBJ whole genome shotgun (WGS) entry which is preliminary data.</text>
</comment>
<dbReference type="OrthoDB" id="9801455at2"/>
<gene>
    <name evidence="8" type="ORF">EOD41_00370</name>
</gene>
<evidence type="ECO:0000256" key="7">
    <source>
        <dbReference type="RuleBase" id="RU361187"/>
    </source>
</evidence>
<dbReference type="GO" id="GO:0005975">
    <property type="term" value="P:carbohydrate metabolic process"/>
    <property type="evidence" value="ECO:0007669"/>
    <property type="project" value="InterPro"/>
</dbReference>
<dbReference type="EMBL" id="SACK01000001">
    <property type="protein sequence ID" value="RVU02429.1"/>
    <property type="molecule type" value="Genomic_DNA"/>
</dbReference>